<dbReference type="GO" id="GO:0003684">
    <property type="term" value="F:damaged DNA binding"/>
    <property type="evidence" value="ECO:0007669"/>
    <property type="project" value="InterPro"/>
</dbReference>
<protein>
    <recommendedName>
        <fullName evidence="11 12">DNA repair protein RadA</fullName>
    </recommendedName>
</protein>
<proteinExistence type="inferred from homology"/>
<comment type="function">
    <text evidence="13">DNA-dependent ATPase involved in processing of recombination intermediates, plays a role in repairing DNA breaks. Stimulates the branch migration of RecA-mediated strand transfer reactions, allowing the 3' invading strand to extend heteroduplex DNA faster. Binds ssDNA in the presence of ADP but not other nucleotides, has ATPase activity that is stimulated by ssDNA and various branched DNA structures, but inhibited by SSB. Does not have RecA's homology-searching function.</text>
</comment>
<dbReference type="CDD" id="cd01121">
    <property type="entry name" value="RadA_SMS_N"/>
    <property type="match status" value="1"/>
</dbReference>
<evidence type="ECO:0000313" key="15">
    <source>
        <dbReference type="EMBL" id="TXK51360.1"/>
    </source>
</evidence>
<dbReference type="PANTHER" id="PTHR32472">
    <property type="entry name" value="DNA REPAIR PROTEIN RADA"/>
    <property type="match status" value="1"/>
</dbReference>
<dbReference type="EMBL" id="VRTY01000009">
    <property type="protein sequence ID" value="TXK51360.1"/>
    <property type="molecule type" value="Genomic_DNA"/>
</dbReference>
<dbReference type="SMART" id="SM00382">
    <property type="entry name" value="AAA"/>
    <property type="match status" value="1"/>
</dbReference>
<keyword evidence="5" id="KW-0378">Hydrolase</keyword>
<comment type="similarity">
    <text evidence="11 13">Belongs to the RecA family. RadA subfamily.</text>
</comment>
<evidence type="ECO:0000259" key="14">
    <source>
        <dbReference type="PROSITE" id="PS50162"/>
    </source>
</evidence>
<evidence type="ECO:0000256" key="12">
    <source>
        <dbReference type="NCBIfam" id="TIGR00416"/>
    </source>
</evidence>
<dbReference type="GO" id="GO:0140664">
    <property type="term" value="F:ATP-dependent DNA damage sensor activity"/>
    <property type="evidence" value="ECO:0007669"/>
    <property type="project" value="InterPro"/>
</dbReference>
<keyword evidence="6 13" id="KW-0862">Zinc</keyword>
<reference evidence="15 16" key="1">
    <citation type="submission" date="2019-08" db="EMBL/GenBank/DDBJ databases">
        <authorList>
            <person name="Shi S."/>
        </authorList>
    </citation>
    <scope>NUCLEOTIDE SEQUENCE [LARGE SCALE GENOMIC DNA]</scope>
    <source>
        <strain evidence="15 16">GY10130</strain>
    </source>
</reference>
<feature type="short sequence motif" description="RadA KNRFG motif" evidence="11">
    <location>
        <begin position="256"/>
        <end position="260"/>
    </location>
</feature>
<dbReference type="InterPro" id="IPR014721">
    <property type="entry name" value="Ribsml_uS5_D2-typ_fold_subgr"/>
</dbReference>
<dbReference type="Pfam" id="PF18073">
    <property type="entry name" value="Zn_ribbon_LapB"/>
    <property type="match status" value="1"/>
</dbReference>
<accession>A0A5C8KEE2</accession>
<dbReference type="Proteomes" id="UP000321926">
    <property type="component" value="Unassembled WGS sequence"/>
</dbReference>
<evidence type="ECO:0000313" key="16">
    <source>
        <dbReference type="Proteomes" id="UP000321926"/>
    </source>
</evidence>
<dbReference type="PRINTS" id="PR01874">
    <property type="entry name" value="DNAREPAIRADA"/>
</dbReference>
<keyword evidence="3 11" id="KW-0227">DNA damage</keyword>
<feature type="domain" description="RecA family profile 1" evidence="14">
    <location>
        <begin position="72"/>
        <end position="219"/>
    </location>
</feature>
<dbReference type="Pfam" id="PF13541">
    <property type="entry name" value="ChlI"/>
    <property type="match status" value="1"/>
</dbReference>
<gene>
    <name evidence="11 15" type="primary">radA</name>
    <name evidence="15" type="ORF">FVR03_03760</name>
</gene>
<keyword evidence="10 11" id="KW-0234">DNA repair</keyword>
<dbReference type="PROSITE" id="PS50162">
    <property type="entry name" value="RECA_2"/>
    <property type="match status" value="1"/>
</dbReference>
<keyword evidence="8 11" id="KW-0346">Stress response</keyword>
<evidence type="ECO:0000256" key="1">
    <source>
        <dbReference type="ARBA" id="ARBA00022723"/>
    </source>
</evidence>
<dbReference type="InterPro" id="IPR041166">
    <property type="entry name" value="Rubredoxin_2"/>
</dbReference>
<dbReference type="SUPFAM" id="SSF54211">
    <property type="entry name" value="Ribosomal protein S5 domain 2-like"/>
    <property type="match status" value="1"/>
</dbReference>
<sequence length="459" mass="50077">MAKIKTSYFCQNCGAQSAKWIGKCPACGEWNTYVEEVVKREELTPTSAWKVSSSSGQVASKPKPIAEISYQDQQRIQTKDQELNRVLGGGIVPGSMVLIGGEPGIGKSTLMLQIALGLQGHRVLYVSGEESEQQIKMRAERLEAQQSDCYILTETGTQNIFKQIELLQPQVLVVDSIQTLHSSFIEAGAGSVSQVRECTAELLKFAKESGTPVFLIGHITKEGNLAGPKILEHMVDTVLQFEGDRHMTYRILRTTKNRFGSTSELGIYEMLGSGLREVSNPSEILISQREDAFSGIAIGATLEGNRPLLIEVQSLVSVATYGTPQRASTGFDGKRLNMLLAVLEKRGGYRLGAQDVFLNIAGGLKVEDPALDLAVCASILSSFEDMSIPSTTCFAAEVGLGGEVRAVNRVENRITEAEKLGFREIYISKYNKKGVDLSKFSIKIHAVGRLEEVFQGLFG</sequence>
<evidence type="ECO:0000256" key="5">
    <source>
        <dbReference type="ARBA" id="ARBA00022801"/>
    </source>
</evidence>
<dbReference type="RefSeq" id="WP_147920455.1">
    <property type="nucleotide sequence ID" value="NZ_VRTY01000009.1"/>
</dbReference>
<keyword evidence="1 11" id="KW-0479">Metal-binding</keyword>
<comment type="domain">
    <text evidence="11">The middle region has homology to RecA with ATPase motifs including the RadA KNRFG motif, while the C-terminus is homologous to Lon protease.</text>
</comment>
<name>A0A5C8KEE2_9BACT</name>
<dbReference type="OrthoDB" id="9803906at2"/>
<dbReference type="FunFam" id="3.40.50.300:FF:000050">
    <property type="entry name" value="DNA repair protein RadA"/>
    <property type="match status" value="1"/>
</dbReference>
<evidence type="ECO:0000256" key="8">
    <source>
        <dbReference type="ARBA" id="ARBA00023016"/>
    </source>
</evidence>
<evidence type="ECO:0000256" key="6">
    <source>
        <dbReference type="ARBA" id="ARBA00022833"/>
    </source>
</evidence>
<dbReference type="InterPro" id="IPR020588">
    <property type="entry name" value="RecA_ATP-bd"/>
</dbReference>
<dbReference type="AlphaFoldDB" id="A0A5C8KEE2"/>
<evidence type="ECO:0000256" key="7">
    <source>
        <dbReference type="ARBA" id="ARBA00022840"/>
    </source>
</evidence>
<organism evidence="15 16">
    <name type="scientific">Pontibacter qinzhouensis</name>
    <dbReference type="NCBI Taxonomy" id="2603253"/>
    <lineage>
        <taxon>Bacteria</taxon>
        <taxon>Pseudomonadati</taxon>
        <taxon>Bacteroidota</taxon>
        <taxon>Cytophagia</taxon>
        <taxon>Cytophagales</taxon>
        <taxon>Hymenobacteraceae</taxon>
        <taxon>Pontibacter</taxon>
    </lineage>
</organism>
<dbReference type="Pfam" id="PF13481">
    <property type="entry name" value="AAA_25"/>
    <property type="match status" value="1"/>
</dbReference>
<dbReference type="GO" id="GO:0000725">
    <property type="term" value="P:recombinational repair"/>
    <property type="evidence" value="ECO:0007669"/>
    <property type="project" value="UniProtKB-UniRule"/>
</dbReference>
<dbReference type="PANTHER" id="PTHR32472:SF10">
    <property type="entry name" value="DNA REPAIR PROTEIN RADA-LIKE PROTEIN"/>
    <property type="match status" value="1"/>
</dbReference>
<dbReference type="GO" id="GO:0005829">
    <property type="term" value="C:cytosol"/>
    <property type="evidence" value="ECO:0007669"/>
    <property type="project" value="TreeGrafter"/>
</dbReference>
<comment type="function">
    <text evidence="11">Plays a role in repairing double-strand DNA breaks, probably involving stabilizing or processing branched DNA or blocked replication forks.</text>
</comment>
<evidence type="ECO:0000256" key="10">
    <source>
        <dbReference type="ARBA" id="ARBA00023204"/>
    </source>
</evidence>
<dbReference type="HAMAP" id="MF_01498">
    <property type="entry name" value="RadA_bact"/>
    <property type="match status" value="1"/>
</dbReference>
<dbReference type="Gene3D" id="3.30.230.10">
    <property type="match status" value="1"/>
</dbReference>
<dbReference type="GO" id="GO:0008270">
    <property type="term" value="F:zinc ion binding"/>
    <property type="evidence" value="ECO:0007669"/>
    <property type="project" value="UniProtKB-KW"/>
</dbReference>
<keyword evidence="16" id="KW-1185">Reference proteome</keyword>
<dbReference type="InterPro" id="IPR004504">
    <property type="entry name" value="DNA_repair_RadA"/>
</dbReference>
<evidence type="ECO:0000256" key="4">
    <source>
        <dbReference type="ARBA" id="ARBA00022771"/>
    </source>
</evidence>
<dbReference type="SUPFAM" id="SSF52540">
    <property type="entry name" value="P-loop containing nucleoside triphosphate hydrolases"/>
    <property type="match status" value="1"/>
</dbReference>
<evidence type="ECO:0000256" key="2">
    <source>
        <dbReference type="ARBA" id="ARBA00022741"/>
    </source>
</evidence>
<dbReference type="GO" id="GO:0005524">
    <property type="term" value="F:ATP binding"/>
    <property type="evidence" value="ECO:0007669"/>
    <property type="project" value="UniProtKB-UniRule"/>
</dbReference>
<dbReference type="InterPro" id="IPR020568">
    <property type="entry name" value="Ribosomal_Su5_D2-typ_SF"/>
</dbReference>
<dbReference type="InterPro" id="IPR027417">
    <property type="entry name" value="P-loop_NTPase"/>
</dbReference>
<keyword evidence="7 11" id="KW-0067">ATP-binding</keyword>
<dbReference type="GO" id="GO:0016787">
    <property type="term" value="F:hydrolase activity"/>
    <property type="evidence" value="ECO:0007669"/>
    <property type="project" value="UniProtKB-KW"/>
</dbReference>
<dbReference type="NCBIfam" id="TIGR00416">
    <property type="entry name" value="sms"/>
    <property type="match status" value="1"/>
</dbReference>
<keyword evidence="4 13" id="KW-0863">Zinc-finger</keyword>
<evidence type="ECO:0000256" key="9">
    <source>
        <dbReference type="ARBA" id="ARBA00023125"/>
    </source>
</evidence>
<evidence type="ECO:0000256" key="3">
    <source>
        <dbReference type="ARBA" id="ARBA00022763"/>
    </source>
</evidence>
<dbReference type="Gene3D" id="3.40.50.300">
    <property type="entry name" value="P-loop containing nucleotide triphosphate hydrolases"/>
    <property type="match status" value="1"/>
</dbReference>
<dbReference type="InterPro" id="IPR003593">
    <property type="entry name" value="AAA+_ATPase"/>
</dbReference>
<comment type="caution">
    <text evidence="15">The sequence shown here is derived from an EMBL/GenBank/DDBJ whole genome shotgun (WGS) entry which is preliminary data.</text>
</comment>
<feature type="region of interest" description="Lon-protease-like" evidence="11">
    <location>
        <begin position="355"/>
        <end position="459"/>
    </location>
</feature>
<evidence type="ECO:0000256" key="13">
    <source>
        <dbReference type="RuleBase" id="RU003555"/>
    </source>
</evidence>
<feature type="binding site" evidence="11">
    <location>
        <begin position="101"/>
        <end position="108"/>
    </location>
    <ligand>
        <name>ATP</name>
        <dbReference type="ChEBI" id="CHEBI:30616"/>
    </ligand>
</feature>
<keyword evidence="2 11" id="KW-0547">Nucleotide-binding</keyword>
<keyword evidence="9 11" id="KW-0238">DNA-binding</keyword>
<evidence type="ECO:0000256" key="11">
    <source>
        <dbReference type="HAMAP-Rule" id="MF_01498"/>
    </source>
</evidence>